<evidence type="ECO:0000313" key="7">
    <source>
        <dbReference type="Proteomes" id="UP000651057"/>
    </source>
</evidence>
<dbReference type="PRINTS" id="PR00038">
    <property type="entry name" value="HTHLUXR"/>
</dbReference>
<evidence type="ECO:0000256" key="4">
    <source>
        <dbReference type="SAM" id="Phobius"/>
    </source>
</evidence>
<dbReference type="PANTHER" id="PTHR44688">
    <property type="entry name" value="DNA-BINDING TRANSCRIPTIONAL ACTIVATOR DEVR_DOSR"/>
    <property type="match status" value="1"/>
</dbReference>
<dbReference type="EMBL" id="JAERQJ010000004">
    <property type="protein sequence ID" value="MBL0684099.1"/>
    <property type="molecule type" value="Genomic_DNA"/>
</dbReference>
<organism evidence="6 7">
    <name type="scientific">Aquimarina mytili</name>
    <dbReference type="NCBI Taxonomy" id="874423"/>
    <lineage>
        <taxon>Bacteria</taxon>
        <taxon>Pseudomonadati</taxon>
        <taxon>Bacteroidota</taxon>
        <taxon>Flavobacteriia</taxon>
        <taxon>Flavobacteriales</taxon>
        <taxon>Flavobacteriaceae</taxon>
        <taxon>Aquimarina</taxon>
    </lineage>
</organism>
<dbReference type="GO" id="GO:0003677">
    <property type="term" value="F:DNA binding"/>
    <property type="evidence" value="ECO:0007669"/>
    <property type="project" value="UniProtKB-KW"/>
</dbReference>
<dbReference type="SMART" id="SM00421">
    <property type="entry name" value="HTH_LUXR"/>
    <property type="match status" value="1"/>
</dbReference>
<dbReference type="GO" id="GO:0006355">
    <property type="term" value="P:regulation of DNA-templated transcription"/>
    <property type="evidence" value="ECO:0007669"/>
    <property type="project" value="InterPro"/>
</dbReference>
<evidence type="ECO:0000256" key="1">
    <source>
        <dbReference type="ARBA" id="ARBA00023015"/>
    </source>
</evidence>
<dbReference type="SUPFAM" id="SSF46894">
    <property type="entry name" value="C-terminal effector domain of the bipartite response regulators"/>
    <property type="match status" value="1"/>
</dbReference>
<dbReference type="InterPro" id="IPR016032">
    <property type="entry name" value="Sig_transdc_resp-reg_C-effctor"/>
</dbReference>
<protein>
    <submittedName>
        <fullName evidence="6">Response regulator transcription factor</fullName>
    </submittedName>
</protein>
<evidence type="ECO:0000256" key="2">
    <source>
        <dbReference type="ARBA" id="ARBA00023125"/>
    </source>
</evidence>
<sequence>MRYPYPRTMRNRYPIFIILFLINITIYGQHGVSGYVNIEHPEKWEQNVHLSQVHFEENTETYTATTIASVPMTKEGFFAFDQNLFTSKNRIYKIHINPISTEERAIISNKIKNYKLFILSKNDSIYFNKGQNVFGDYKTTSNANLEWQKLKKFEARYENLTNDFDPKQYLLETKGYVKDSLQILLVKLIGIKKLDDQNLLEKDIRANPKYYLDFLKELKSSDIDPNFYLYLENKLTFVTKEITTKKYNFSLWINAIAVFIIVLLVFYIFKYQNRLRKNATKSALSKQEEKIRDLIVSGKSNKEIANELFISLSTVKTHITNIYSKLNISTRKELLLKK</sequence>
<name>A0A937D679_9FLAO</name>
<keyword evidence="4" id="KW-0472">Membrane</keyword>
<feature type="domain" description="HTH luxR-type" evidence="5">
    <location>
        <begin position="277"/>
        <end position="338"/>
    </location>
</feature>
<keyword evidence="7" id="KW-1185">Reference proteome</keyword>
<evidence type="ECO:0000256" key="3">
    <source>
        <dbReference type="ARBA" id="ARBA00023163"/>
    </source>
</evidence>
<dbReference type="Gene3D" id="1.10.10.10">
    <property type="entry name" value="Winged helix-like DNA-binding domain superfamily/Winged helix DNA-binding domain"/>
    <property type="match status" value="1"/>
</dbReference>
<dbReference type="CDD" id="cd06170">
    <property type="entry name" value="LuxR_C_like"/>
    <property type="match status" value="1"/>
</dbReference>
<accession>A0A937D679</accession>
<dbReference type="Pfam" id="PF00196">
    <property type="entry name" value="GerE"/>
    <property type="match status" value="1"/>
</dbReference>
<dbReference type="PANTHER" id="PTHR44688:SF16">
    <property type="entry name" value="DNA-BINDING TRANSCRIPTIONAL ACTIVATOR DEVR_DOSR"/>
    <property type="match status" value="1"/>
</dbReference>
<dbReference type="RefSeq" id="WP_201919761.1">
    <property type="nucleotide sequence ID" value="NZ_BAABAX010000003.1"/>
</dbReference>
<comment type="caution">
    <text evidence="6">The sequence shown here is derived from an EMBL/GenBank/DDBJ whole genome shotgun (WGS) entry which is preliminary data.</text>
</comment>
<gene>
    <name evidence="6" type="ORF">JJQ60_11265</name>
</gene>
<keyword evidence="3" id="KW-0804">Transcription</keyword>
<evidence type="ECO:0000259" key="5">
    <source>
        <dbReference type="PROSITE" id="PS50043"/>
    </source>
</evidence>
<dbReference type="Proteomes" id="UP000651057">
    <property type="component" value="Unassembled WGS sequence"/>
</dbReference>
<dbReference type="PROSITE" id="PS00622">
    <property type="entry name" value="HTH_LUXR_1"/>
    <property type="match status" value="1"/>
</dbReference>
<dbReference type="InterPro" id="IPR036388">
    <property type="entry name" value="WH-like_DNA-bd_sf"/>
</dbReference>
<evidence type="ECO:0000313" key="6">
    <source>
        <dbReference type="EMBL" id="MBL0684099.1"/>
    </source>
</evidence>
<dbReference type="AlphaFoldDB" id="A0A937D679"/>
<reference evidence="6" key="1">
    <citation type="submission" date="2021-01" db="EMBL/GenBank/DDBJ databases">
        <authorList>
            <person name="Zhong Y.L."/>
        </authorList>
    </citation>
    <scope>NUCLEOTIDE SEQUENCE</scope>
    <source>
        <strain evidence="6">KCTC 23302</strain>
    </source>
</reference>
<feature type="transmembrane region" description="Helical" evidence="4">
    <location>
        <begin position="12"/>
        <end position="28"/>
    </location>
</feature>
<keyword evidence="2" id="KW-0238">DNA-binding</keyword>
<proteinExistence type="predicted"/>
<keyword evidence="4" id="KW-0812">Transmembrane</keyword>
<dbReference type="InterPro" id="IPR000792">
    <property type="entry name" value="Tscrpt_reg_LuxR_C"/>
</dbReference>
<feature type="transmembrane region" description="Helical" evidence="4">
    <location>
        <begin position="249"/>
        <end position="269"/>
    </location>
</feature>
<keyword evidence="4" id="KW-1133">Transmembrane helix</keyword>
<keyword evidence="1" id="KW-0805">Transcription regulation</keyword>
<dbReference type="PROSITE" id="PS50043">
    <property type="entry name" value="HTH_LUXR_2"/>
    <property type="match status" value="1"/>
</dbReference>